<dbReference type="PANTHER" id="PTHR46978:SF1">
    <property type="entry name" value="ZINC KNUCKLE (CCHC-TYPE) FAMILY PROTEIN"/>
    <property type="match status" value="1"/>
</dbReference>
<dbReference type="EMBL" id="JXTB01000329">
    <property type="protein sequence ID" value="PON45463.1"/>
    <property type="molecule type" value="Genomic_DNA"/>
</dbReference>
<evidence type="ECO:0000313" key="3">
    <source>
        <dbReference type="EMBL" id="PON45463.1"/>
    </source>
</evidence>
<proteinExistence type="predicted"/>
<feature type="domain" description="CCHC-type" evidence="2">
    <location>
        <begin position="103"/>
        <end position="116"/>
    </location>
</feature>
<keyword evidence="1" id="KW-0862">Zinc</keyword>
<dbReference type="PROSITE" id="PS50158">
    <property type="entry name" value="ZF_CCHC"/>
    <property type="match status" value="3"/>
</dbReference>
<dbReference type="OrthoDB" id="427960at2759"/>
<dbReference type="PANTHER" id="PTHR46978">
    <property type="entry name" value="ZINC KNUCKLE (CCHC-TYPE) FAMILY PROTEIN"/>
    <property type="match status" value="1"/>
</dbReference>
<dbReference type="Proteomes" id="UP000237105">
    <property type="component" value="Unassembled WGS sequence"/>
</dbReference>
<dbReference type="Gene3D" id="4.10.60.10">
    <property type="entry name" value="Zinc finger, CCHC-type"/>
    <property type="match status" value="3"/>
</dbReference>
<dbReference type="STRING" id="3476.A0A2P5B9J4"/>
<keyword evidence="4" id="KW-1185">Reference proteome</keyword>
<dbReference type="Pfam" id="PF00098">
    <property type="entry name" value="zf-CCHC"/>
    <property type="match status" value="1"/>
</dbReference>
<dbReference type="GO" id="GO:0008270">
    <property type="term" value="F:zinc ion binding"/>
    <property type="evidence" value="ECO:0007669"/>
    <property type="project" value="UniProtKB-KW"/>
</dbReference>
<organism evidence="3 4">
    <name type="scientific">Parasponia andersonii</name>
    <name type="common">Sponia andersonii</name>
    <dbReference type="NCBI Taxonomy" id="3476"/>
    <lineage>
        <taxon>Eukaryota</taxon>
        <taxon>Viridiplantae</taxon>
        <taxon>Streptophyta</taxon>
        <taxon>Embryophyta</taxon>
        <taxon>Tracheophyta</taxon>
        <taxon>Spermatophyta</taxon>
        <taxon>Magnoliopsida</taxon>
        <taxon>eudicotyledons</taxon>
        <taxon>Gunneridae</taxon>
        <taxon>Pentapetalae</taxon>
        <taxon>rosids</taxon>
        <taxon>fabids</taxon>
        <taxon>Rosales</taxon>
        <taxon>Cannabaceae</taxon>
        <taxon>Parasponia</taxon>
    </lineage>
</organism>
<feature type="domain" description="CCHC-type" evidence="2">
    <location>
        <begin position="221"/>
        <end position="234"/>
    </location>
</feature>
<evidence type="ECO:0000259" key="2">
    <source>
        <dbReference type="PROSITE" id="PS50158"/>
    </source>
</evidence>
<evidence type="ECO:0000313" key="4">
    <source>
        <dbReference type="Proteomes" id="UP000237105"/>
    </source>
</evidence>
<accession>A0A2P5B9J4</accession>
<dbReference type="InterPro" id="IPR036875">
    <property type="entry name" value="Znf_CCHC_sf"/>
</dbReference>
<gene>
    <name evidence="3" type="ORF">PanWU01x14_258230</name>
</gene>
<dbReference type="SMART" id="SM00343">
    <property type="entry name" value="ZnF_C2HC"/>
    <property type="match status" value="6"/>
</dbReference>
<keyword evidence="1" id="KW-0479">Metal-binding</keyword>
<sequence>MISDRSGWESLSAKIGAEAFPKRRKRQRRTKKKKKKQYQLVIEDLDQVTVNMVNEQNQVDISQHREMVVMETESRVTKNNSVLRKLVRRARYFDPPEESSCTCRNCGEEGHREQKCSAEKRRRPCFVCGTYEHSWRRCKLRRNCFLCKGRGHLARHCPNKDHEDPSPIMCLRCGDFGHDMFSCCNDYCLDDIKEIQCYICKSFGHLCCVDSPHANPIPDSCYNCGQSGHLGSGCMKTRKDIRGFSLQLCTTDVERQVILPENPKLCAAREGEE</sequence>
<evidence type="ECO:0000256" key="1">
    <source>
        <dbReference type="PROSITE-ProRule" id="PRU00047"/>
    </source>
</evidence>
<feature type="domain" description="CCHC-type" evidence="2">
    <location>
        <begin position="144"/>
        <end position="159"/>
    </location>
</feature>
<dbReference type="AlphaFoldDB" id="A0A2P5B9J4"/>
<protein>
    <submittedName>
        <fullName evidence="3">Zinc finger, CCHC-type</fullName>
    </submittedName>
</protein>
<dbReference type="SUPFAM" id="SSF57756">
    <property type="entry name" value="Retrovirus zinc finger-like domains"/>
    <property type="match status" value="2"/>
</dbReference>
<comment type="caution">
    <text evidence="3">The sequence shown here is derived from an EMBL/GenBank/DDBJ whole genome shotgun (WGS) entry which is preliminary data.</text>
</comment>
<dbReference type="GO" id="GO:0003676">
    <property type="term" value="F:nucleic acid binding"/>
    <property type="evidence" value="ECO:0007669"/>
    <property type="project" value="InterPro"/>
</dbReference>
<name>A0A2P5B9J4_PARAD</name>
<dbReference type="InterPro" id="IPR001878">
    <property type="entry name" value="Znf_CCHC"/>
</dbReference>
<keyword evidence="1" id="KW-0863">Zinc-finger</keyword>
<reference evidence="4" key="1">
    <citation type="submission" date="2016-06" db="EMBL/GenBank/DDBJ databases">
        <title>Parallel loss of symbiosis genes in relatives of nitrogen-fixing non-legume Parasponia.</title>
        <authorList>
            <person name="Van Velzen R."/>
            <person name="Holmer R."/>
            <person name="Bu F."/>
            <person name="Rutten L."/>
            <person name="Van Zeijl A."/>
            <person name="Liu W."/>
            <person name="Santuari L."/>
            <person name="Cao Q."/>
            <person name="Sharma T."/>
            <person name="Shen D."/>
            <person name="Roswanjaya Y."/>
            <person name="Wardhani T."/>
            <person name="Kalhor M.S."/>
            <person name="Jansen J."/>
            <person name="Van den Hoogen J."/>
            <person name="Gungor B."/>
            <person name="Hartog M."/>
            <person name="Hontelez J."/>
            <person name="Verver J."/>
            <person name="Yang W.-C."/>
            <person name="Schijlen E."/>
            <person name="Repin R."/>
            <person name="Schilthuizen M."/>
            <person name="Schranz E."/>
            <person name="Heidstra R."/>
            <person name="Miyata K."/>
            <person name="Fedorova E."/>
            <person name="Kohlen W."/>
            <person name="Bisseling T."/>
            <person name="Smit S."/>
            <person name="Geurts R."/>
        </authorList>
    </citation>
    <scope>NUCLEOTIDE SEQUENCE [LARGE SCALE GENOMIC DNA]</scope>
    <source>
        <strain evidence="4">cv. WU1-14</strain>
    </source>
</reference>